<evidence type="ECO:0000313" key="2">
    <source>
        <dbReference type="Proteomes" id="UP001283361"/>
    </source>
</evidence>
<dbReference type="Proteomes" id="UP001283361">
    <property type="component" value="Unassembled WGS sequence"/>
</dbReference>
<comment type="caution">
    <text evidence="1">The sequence shown here is derived from an EMBL/GenBank/DDBJ whole genome shotgun (WGS) entry which is preliminary data.</text>
</comment>
<name>A0AAE1AFY3_9GAST</name>
<protein>
    <submittedName>
        <fullName evidence="1">Uncharacterized protein</fullName>
    </submittedName>
</protein>
<proteinExistence type="predicted"/>
<organism evidence="1 2">
    <name type="scientific">Elysia crispata</name>
    <name type="common">lettuce slug</name>
    <dbReference type="NCBI Taxonomy" id="231223"/>
    <lineage>
        <taxon>Eukaryota</taxon>
        <taxon>Metazoa</taxon>
        <taxon>Spiralia</taxon>
        <taxon>Lophotrochozoa</taxon>
        <taxon>Mollusca</taxon>
        <taxon>Gastropoda</taxon>
        <taxon>Heterobranchia</taxon>
        <taxon>Euthyneura</taxon>
        <taxon>Panpulmonata</taxon>
        <taxon>Sacoglossa</taxon>
        <taxon>Placobranchoidea</taxon>
        <taxon>Plakobranchidae</taxon>
        <taxon>Elysia</taxon>
    </lineage>
</organism>
<gene>
    <name evidence="1" type="ORF">RRG08_051690</name>
</gene>
<evidence type="ECO:0000313" key="1">
    <source>
        <dbReference type="EMBL" id="KAK3786888.1"/>
    </source>
</evidence>
<accession>A0AAE1AFY3</accession>
<reference evidence="1" key="1">
    <citation type="journal article" date="2023" name="G3 (Bethesda)">
        <title>A reference genome for the long-term kleptoplast-retaining sea slug Elysia crispata morphotype clarki.</title>
        <authorList>
            <person name="Eastman K.E."/>
            <person name="Pendleton A.L."/>
            <person name="Shaikh M.A."/>
            <person name="Suttiyut T."/>
            <person name="Ogas R."/>
            <person name="Tomko P."/>
            <person name="Gavelis G."/>
            <person name="Widhalm J.R."/>
            <person name="Wisecaver J.H."/>
        </authorList>
    </citation>
    <scope>NUCLEOTIDE SEQUENCE</scope>
    <source>
        <strain evidence="1">ECLA1</strain>
    </source>
</reference>
<dbReference type="EMBL" id="JAWDGP010001932">
    <property type="protein sequence ID" value="KAK3786888.1"/>
    <property type="molecule type" value="Genomic_DNA"/>
</dbReference>
<keyword evidence="2" id="KW-1185">Reference proteome</keyword>
<dbReference type="AlphaFoldDB" id="A0AAE1AFY3"/>
<sequence>MDYAKTSKVARAELDLDLELATLCSGPRPSRDRISPCRSVSAERFLSSPARTVGRLRPDNNTEKHKWFFPATQPQVARYDDSDALQPGYVTHLKYRDNVVSVKLSSGPASHTSLPAPEQLPGMACTDTEYRETQYRCWAMGVGKPYNTPRMRYTDKFYIQNMSTGIRITDKFYIQNISTGIRITDKFYIQNMSTGIRITDKFYIQNMSTGIRITDKFYIQNMSTVTAGNKADGCPPIVTGMSCSVADCRLERWLLSDCFSWEVKFSTHQPVHSCINPEHGFGVSFKVQ</sequence>